<organism evidence="2 3">
    <name type="scientific">Arabidopsis thaliana x Arabidopsis arenosa</name>
    <dbReference type="NCBI Taxonomy" id="1240361"/>
    <lineage>
        <taxon>Eukaryota</taxon>
        <taxon>Viridiplantae</taxon>
        <taxon>Streptophyta</taxon>
        <taxon>Embryophyta</taxon>
        <taxon>Tracheophyta</taxon>
        <taxon>Spermatophyta</taxon>
        <taxon>Magnoliopsida</taxon>
        <taxon>eudicotyledons</taxon>
        <taxon>Gunneridae</taxon>
        <taxon>Pentapetalae</taxon>
        <taxon>rosids</taxon>
        <taxon>malvids</taxon>
        <taxon>Brassicales</taxon>
        <taxon>Brassicaceae</taxon>
        <taxon>Camelineae</taxon>
        <taxon>Arabidopsis</taxon>
    </lineage>
</organism>
<accession>A0A8T1ZMV0</accession>
<proteinExistence type="predicted"/>
<protein>
    <submittedName>
        <fullName evidence="2">NAC domain</fullName>
    </submittedName>
</protein>
<gene>
    <name evidence="2" type="ORF">ISN45_Aa05g014560</name>
</gene>
<evidence type="ECO:0000259" key="1">
    <source>
        <dbReference type="PROSITE" id="PS51005"/>
    </source>
</evidence>
<comment type="caution">
    <text evidence="2">The sequence shown here is derived from an EMBL/GenBank/DDBJ whole genome shotgun (WGS) entry which is preliminary data.</text>
</comment>
<evidence type="ECO:0000313" key="3">
    <source>
        <dbReference type="Proteomes" id="UP000694240"/>
    </source>
</evidence>
<dbReference type="InterPro" id="IPR003441">
    <property type="entry name" value="NAC-dom"/>
</dbReference>
<name>A0A8T1ZMV0_9BRAS</name>
<dbReference type="GO" id="GO:0003677">
    <property type="term" value="F:DNA binding"/>
    <property type="evidence" value="ECO:0007669"/>
    <property type="project" value="InterPro"/>
</dbReference>
<evidence type="ECO:0000313" key="2">
    <source>
        <dbReference type="EMBL" id="KAG7559885.1"/>
    </source>
</evidence>
<dbReference type="PROSITE" id="PS51005">
    <property type="entry name" value="NAC"/>
    <property type="match status" value="1"/>
</dbReference>
<sequence>MEYCEEDEGIHFDPTNQEVIKDYLKRKLRGEDCGDFIVMKDVYAREPWLLLLFSRKMSGIISRQELRSPRRRLVVVSTRSGRSPEITPMESTALSKLIQAYVF</sequence>
<keyword evidence="3" id="KW-1185">Reference proteome</keyword>
<reference evidence="2 3" key="1">
    <citation type="submission" date="2020-12" db="EMBL/GenBank/DDBJ databases">
        <title>Concerted genomic and epigenomic changes stabilize Arabidopsis allopolyploids.</title>
        <authorList>
            <person name="Chen Z."/>
        </authorList>
    </citation>
    <scope>NUCLEOTIDE SEQUENCE [LARGE SCALE GENOMIC DNA]</scope>
    <source>
        <strain evidence="2">Allo738</strain>
        <tissue evidence="2">Leaf</tissue>
    </source>
</reference>
<dbReference type="Proteomes" id="UP000694240">
    <property type="component" value="Chromosome 10"/>
</dbReference>
<dbReference type="GO" id="GO:0006355">
    <property type="term" value="P:regulation of DNA-templated transcription"/>
    <property type="evidence" value="ECO:0007669"/>
    <property type="project" value="InterPro"/>
</dbReference>
<dbReference type="AlphaFoldDB" id="A0A8T1ZMV0"/>
<feature type="domain" description="NAC" evidence="1">
    <location>
        <begin position="6"/>
        <end position="103"/>
    </location>
</feature>
<dbReference type="Pfam" id="PF02365">
    <property type="entry name" value="NAM"/>
    <property type="match status" value="1"/>
</dbReference>
<dbReference type="EMBL" id="JAEFBK010000010">
    <property type="protein sequence ID" value="KAG7559885.1"/>
    <property type="molecule type" value="Genomic_DNA"/>
</dbReference>